<accession>A0ABN8HVT6</accession>
<dbReference type="EMBL" id="OW152823">
    <property type="protein sequence ID" value="CAH2039984.1"/>
    <property type="molecule type" value="Genomic_DNA"/>
</dbReference>
<reference evidence="2" key="1">
    <citation type="submission" date="2022-03" db="EMBL/GenBank/DDBJ databases">
        <authorList>
            <person name="Martin H S."/>
        </authorList>
    </citation>
    <scope>NUCLEOTIDE SEQUENCE</scope>
</reference>
<evidence type="ECO:0000313" key="2">
    <source>
        <dbReference type="EMBL" id="CAH2039984.1"/>
    </source>
</evidence>
<feature type="non-terminal residue" evidence="2">
    <location>
        <position position="247"/>
    </location>
</feature>
<organism evidence="2 3">
    <name type="scientific">Iphiclides podalirius</name>
    <name type="common">scarce swallowtail</name>
    <dbReference type="NCBI Taxonomy" id="110791"/>
    <lineage>
        <taxon>Eukaryota</taxon>
        <taxon>Metazoa</taxon>
        <taxon>Ecdysozoa</taxon>
        <taxon>Arthropoda</taxon>
        <taxon>Hexapoda</taxon>
        <taxon>Insecta</taxon>
        <taxon>Pterygota</taxon>
        <taxon>Neoptera</taxon>
        <taxon>Endopterygota</taxon>
        <taxon>Lepidoptera</taxon>
        <taxon>Glossata</taxon>
        <taxon>Ditrysia</taxon>
        <taxon>Papilionoidea</taxon>
        <taxon>Papilionidae</taxon>
        <taxon>Papilioninae</taxon>
        <taxon>Iphiclides</taxon>
    </lineage>
</organism>
<protein>
    <submittedName>
        <fullName evidence="2">Uncharacterized protein</fullName>
    </submittedName>
</protein>
<evidence type="ECO:0000313" key="3">
    <source>
        <dbReference type="Proteomes" id="UP000837857"/>
    </source>
</evidence>
<name>A0ABN8HVT6_9NEOP</name>
<evidence type="ECO:0000256" key="1">
    <source>
        <dbReference type="SAM" id="Coils"/>
    </source>
</evidence>
<feature type="coiled-coil region" evidence="1">
    <location>
        <begin position="8"/>
        <end position="42"/>
    </location>
</feature>
<proteinExistence type="predicted"/>
<dbReference type="Gene3D" id="3.30.70.1820">
    <property type="entry name" value="L1 transposable element, RRM domain"/>
    <property type="match status" value="1"/>
</dbReference>
<keyword evidence="3" id="KW-1185">Reference proteome</keyword>
<sequence length="247" mass="27467">MNTFRATLSDLVATIKAQNTRLDSLETRIDSLEEKVKESKTQDFQAMQDTILRLQLEIQERDQEALANDIEISNLPESTNENAIHILLTVAKKLGVDLDERDVVHVERAGPVHAHLEGKTSPRPRALVARLSRRALRDSLLRAARVRRGLTTEGITSIVPLEALKMVGFQYLPSVDLPQPARIHATAFQTRSCRLLAYVYERDRTQHNGSITALEAFHVRIPRNVESDAHHVGIDGSSGTDGTVTAA</sequence>
<keyword evidence="1" id="KW-0175">Coiled coil</keyword>
<gene>
    <name evidence="2" type="ORF">IPOD504_LOCUS2174</name>
</gene>
<dbReference type="Proteomes" id="UP000837857">
    <property type="component" value="Chromosome 11"/>
</dbReference>